<dbReference type="Pfam" id="PF00645">
    <property type="entry name" value="zf-PARP"/>
    <property type="match status" value="1"/>
</dbReference>
<sequence>MDENAPKWRIEHSVSGLAGCQHADCRKAKAKISKGEFRIGTRTWIDTEQKYTYFWRHWGCATFHQITGLKKITGGKVENVPGFSTISLESQEQVRLAFDKGVVVDKEFKDIREDLAKDFSPVVSEIIHAISYKVDVCKRATGCRRLECQQAGSACKITKGELRMGFEVKYGQETTSWLYKHWKCITQYDLDSAKSALNDDSLKSWNELPAEYRDFVISSFDENQIVDPPKLNTEPPKLTRKRTRKYKGKEGAVGSNIKAIAKNENDGKNMDKTTKKRGVQEVDIGPSRRSPRKRTRFSSNSHEEVIQPRAGFEEYIAIQEENKS</sequence>
<reference evidence="8 9" key="1">
    <citation type="journal article" date="2018" name="Front. Microbiol.">
        <title>Genome-Wide Analysis of Corynespora cassiicola Leaf Fall Disease Putative Effectors.</title>
        <authorList>
            <person name="Lopez D."/>
            <person name="Ribeiro S."/>
            <person name="Label P."/>
            <person name="Fumanal B."/>
            <person name="Venisse J.S."/>
            <person name="Kohler A."/>
            <person name="de Oliveira R.R."/>
            <person name="Labutti K."/>
            <person name="Lipzen A."/>
            <person name="Lail K."/>
            <person name="Bauer D."/>
            <person name="Ohm R.A."/>
            <person name="Barry K.W."/>
            <person name="Spatafora J."/>
            <person name="Grigoriev I.V."/>
            <person name="Martin F.M."/>
            <person name="Pujade-Renaud V."/>
        </authorList>
    </citation>
    <scope>NUCLEOTIDE SEQUENCE [LARGE SCALE GENOMIC DNA]</scope>
    <source>
        <strain evidence="8 9">Philippines</strain>
    </source>
</reference>
<keyword evidence="4" id="KW-0862">Zinc</keyword>
<keyword evidence="9" id="KW-1185">Reference proteome</keyword>
<evidence type="ECO:0000313" key="8">
    <source>
        <dbReference type="EMBL" id="PSN71834.1"/>
    </source>
</evidence>
<evidence type="ECO:0000259" key="7">
    <source>
        <dbReference type="PROSITE" id="PS50064"/>
    </source>
</evidence>
<dbReference type="PROSITE" id="PS50064">
    <property type="entry name" value="ZF_PARP_2"/>
    <property type="match status" value="1"/>
</dbReference>
<dbReference type="EMBL" id="KZ678130">
    <property type="protein sequence ID" value="PSN71834.1"/>
    <property type="molecule type" value="Genomic_DNA"/>
</dbReference>
<name>A0A2T2P2C7_CORCC</name>
<dbReference type="InterPro" id="IPR001510">
    <property type="entry name" value="Znf_PARP"/>
</dbReference>
<dbReference type="GO" id="GO:0005634">
    <property type="term" value="C:nucleus"/>
    <property type="evidence" value="ECO:0007669"/>
    <property type="project" value="UniProtKB-SubCell"/>
</dbReference>
<dbReference type="SMART" id="SM01336">
    <property type="entry name" value="zf-PARP"/>
    <property type="match status" value="2"/>
</dbReference>
<dbReference type="Proteomes" id="UP000240883">
    <property type="component" value="Unassembled WGS sequence"/>
</dbReference>
<comment type="subcellular location">
    <subcellularLocation>
        <location evidence="1">Nucleus</location>
    </subcellularLocation>
</comment>
<evidence type="ECO:0000256" key="5">
    <source>
        <dbReference type="ARBA" id="ARBA00023242"/>
    </source>
</evidence>
<keyword evidence="5" id="KW-0539">Nucleus</keyword>
<evidence type="ECO:0000256" key="2">
    <source>
        <dbReference type="ARBA" id="ARBA00022723"/>
    </source>
</evidence>
<evidence type="ECO:0000256" key="1">
    <source>
        <dbReference type="ARBA" id="ARBA00004123"/>
    </source>
</evidence>
<gene>
    <name evidence="8" type="ORF">BS50DRAFT_236536</name>
</gene>
<feature type="region of interest" description="Disordered" evidence="6">
    <location>
        <begin position="262"/>
        <end position="311"/>
    </location>
</feature>
<dbReference type="STRING" id="1448308.A0A2T2P2C7"/>
<organism evidence="8 9">
    <name type="scientific">Corynespora cassiicola Philippines</name>
    <dbReference type="NCBI Taxonomy" id="1448308"/>
    <lineage>
        <taxon>Eukaryota</taxon>
        <taxon>Fungi</taxon>
        <taxon>Dikarya</taxon>
        <taxon>Ascomycota</taxon>
        <taxon>Pezizomycotina</taxon>
        <taxon>Dothideomycetes</taxon>
        <taxon>Pleosporomycetidae</taxon>
        <taxon>Pleosporales</taxon>
        <taxon>Corynesporascaceae</taxon>
        <taxon>Corynespora</taxon>
    </lineage>
</organism>
<proteinExistence type="predicted"/>
<protein>
    <recommendedName>
        <fullName evidence="7">PARP-type domain-containing protein</fullName>
    </recommendedName>
</protein>
<dbReference type="Gene3D" id="3.30.1740.10">
    <property type="entry name" value="Zinc finger, PARP-type"/>
    <property type="match status" value="2"/>
</dbReference>
<dbReference type="AlphaFoldDB" id="A0A2T2P2C7"/>
<evidence type="ECO:0000256" key="6">
    <source>
        <dbReference type="SAM" id="MobiDB-lite"/>
    </source>
</evidence>
<feature type="domain" description="PARP-type" evidence="7">
    <location>
        <begin position="23"/>
        <end position="95"/>
    </location>
</feature>
<dbReference type="InterPro" id="IPR036957">
    <property type="entry name" value="Znf_PARP_sf"/>
</dbReference>
<feature type="compositionally biased region" description="Basic and acidic residues" evidence="6">
    <location>
        <begin position="262"/>
        <end position="273"/>
    </location>
</feature>
<dbReference type="OrthoDB" id="429950at2759"/>
<evidence type="ECO:0000256" key="3">
    <source>
        <dbReference type="ARBA" id="ARBA00022771"/>
    </source>
</evidence>
<keyword evidence="2" id="KW-0479">Metal-binding</keyword>
<evidence type="ECO:0000256" key="4">
    <source>
        <dbReference type="ARBA" id="ARBA00022833"/>
    </source>
</evidence>
<dbReference type="SUPFAM" id="SSF57716">
    <property type="entry name" value="Glucocorticoid receptor-like (DNA-binding domain)"/>
    <property type="match status" value="2"/>
</dbReference>
<dbReference type="GO" id="GO:0003677">
    <property type="term" value="F:DNA binding"/>
    <property type="evidence" value="ECO:0007669"/>
    <property type="project" value="InterPro"/>
</dbReference>
<evidence type="ECO:0000313" key="9">
    <source>
        <dbReference type="Proteomes" id="UP000240883"/>
    </source>
</evidence>
<keyword evidence="3" id="KW-0863">Zinc-finger</keyword>
<dbReference type="GO" id="GO:0008270">
    <property type="term" value="F:zinc ion binding"/>
    <property type="evidence" value="ECO:0007669"/>
    <property type="project" value="UniProtKB-KW"/>
</dbReference>
<accession>A0A2T2P2C7</accession>